<name>A0A9P7UVK9_9AGAR</name>
<evidence type="ECO:0000313" key="2">
    <source>
        <dbReference type="Proteomes" id="UP001049176"/>
    </source>
</evidence>
<protein>
    <submittedName>
        <fullName evidence="1">Uncharacterized protein</fullName>
    </submittedName>
</protein>
<dbReference type="KEGG" id="more:E1B28_006205"/>
<organism evidence="1 2">
    <name type="scientific">Marasmius oreades</name>
    <name type="common">fairy-ring Marasmius</name>
    <dbReference type="NCBI Taxonomy" id="181124"/>
    <lineage>
        <taxon>Eukaryota</taxon>
        <taxon>Fungi</taxon>
        <taxon>Dikarya</taxon>
        <taxon>Basidiomycota</taxon>
        <taxon>Agaricomycotina</taxon>
        <taxon>Agaricomycetes</taxon>
        <taxon>Agaricomycetidae</taxon>
        <taxon>Agaricales</taxon>
        <taxon>Marasmiineae</taxon>
        <taxon>Marasmiaceae</taxon>
        <taxon>Marasmius</taxon>
    </lineage>
</organism>
<accession>A0A9P7UVK9</accession>
<dbReference type="Proteomes" id="UP001049176">
    <property type="component" value="Chromosome 3"/>
</dbReference>
<dbReference type="AlphaFoldDB" id="A0A9P7UVK9"/>
<dbReference type="OrthoDB" id="429813at2759"/>
<keyword evidence="2" id="KW-1185">Reference proteome</keyword>
<evidence type="ECO:0000313" key="1">
    <source>
        <dbReference type="EMBL" id="KAG7095465.1"/>
    </source>
</evidence>
<dbReference type="EMBL" id="CM032183">
    <property type="protein sequence ID" value="KAG7095465.1"/>
    <property type="molecule type" value="Genomic_DNA"/>
</dbReference>
<dbReference type="RefSeq" id="XP_043011935.1">
    <property type="nucleotide sequence ID" value="XM_043150845.1"/>
</dbReference>
<comment type="caution">
    <text evidence="1">The sequence shown here is derived from an EMBL/GenBank/DDBJ whole genome shotgun (WGS) entry which is preliminary data.</text>
</comment>
<reference evidence="1" key="1">
    <citation type="journal article" date="2021" name="Genome Biol. Evol.">
        <title>The assembled and annotated genome of the fairy-ring fungus Marasmius oreades.</title>
        <authorList>
            <person name="Hiltunen M."/>
            <person name="Ament-Velasquez S.L."/>
            <person name="Johannesson H."/>
        </authorList>
    </citation>
    <scope>NUCLEOTIDE SEQUENCE</scope>
    <source>
        <strain evidence="1">03SP1</strain>
    </source>
</reference>
<gene>
    <name evidence="1" type="ORF">E1B28_006205</name>
</gene>
<sequence>MNTSTSESCVYWSSLQATWIRNTILRALRDFAYLDSRPVTNSFVYDHPTINRLSTFVFSLATGGMIPEQLDESSKKPIMAGYVNRSSRNLSARQHRLNPTPKGKTGKVVLVVTGSTGKSRVLLLHSMVNDPTVAALIRRGAADISQRRRKVLEDRSLDAKAILSGNFLGCDLSQDQLELERFGVQYGATLI</sequence>
<dbReference type="GeneID" id="66075281"/>
<proteinExistence type="predicted"/>